<protein>
    <recommendedName>
        <fullName evidence="3">Glyoxalase-like domain-containing protein</fullName>
    </recommendedName>
</protein>
<keyword evidence="2" id="KW-1185">Reference proteome</keyword>
<reference evidence="1 2" key="1">
    <citation type="submission" date="2020-08" db="EMBL/GenBank/DDBJ databases">
        <title>Genomic Encyclopedia of Type Strains, Phase III (KMG-III): the genomes of soil and plant-associated and newly described type strains.</title>
        <authorList>
            <person name="Whitman W."/>
        </authorList>
    </citation>
    <scope>NUCLEOTIDE SEQUENCE [LARGE SCALE GENOMIC DNA]</scope>
    <source>
        <strain evidence="1 2">CECT 8572</strain>
    </source>
</reference>
<dbReference type="SUPFAM" id="SSF54593">
    <property type="entry name" value="Glyoxalase/Bleomycin resistance protein/Dihydroxybiphenyl dioxygenase"/>
    <property type="match status" value="1"/>
</dbReference>
<organism evidence="1 2">
    <name type="scientific">Limimaricola variabilis</name>
    <dbReference type="NCBI Taxonomy" id="1492771"/>
    <lineage>
        <taxon>Bacteria</taxon>
        <taxon>Pseudomonadati</taxon>
        <taxon>Pseudomonadota</taxon>
        <taxon>Alphaproteobacteria</taxon>
        <taxon>Rhodobacterales</taxon>
        <taxon>Paracoccaceae</taxon>
        <taxon>Limimaricola</taxon>
    </lineage>
</organism>
<name>A0ABR6HSQ2_9RHOB</name>
<evidence type="ECO:0000313" key="2">
    <source>
        <dbReference type="Proteomes" id="UP000576152"/>
    </source>
</evidence>
<proteinExistence type="predicted"/>
<sequence length="139" mass="15625">MNVTAIYLSINAADLDAQSDWWTRFVGRHWDREPMPSCHEWDLRDGVLLQVLDHPKGAGSTTVTLHVADLETERARLAKLRIEVPQPARIEGFETLRYAEISEPRGQPGRPSRRALVRPLNRAAALCCSGRTANKRACP</sequence>
<dbReference type="EMBL" id="JACIBX010000014">
    <property type="protein sequence ID" value="MBB3713384.1"/>
    <property type="molecule type" value="Genomic_DNA"/>
</dbReference>
<evidence type="ECO:0000313" key="1">
    <source>
        <dbReference type="EMBL" id="MBB3713384.1"/>
    </source>
</evidence>
<gene>
    <name evidence="1" type="ORF">FHS00_002988</name>
</gene>
<dbReference type="InterPro" id="IPR029068">
    <property type="entry name" value="Glyas_Bleomycin-R_OHBP_Dase"/>
</dbReference>
<dbReference type="Gene3D" id="3.10.180.10">
    <property type="entry name" value="2,3-Dihydroxybiphenyl 1,2-Dioxygenase, domain 1"/>
    <property type="match status" value="1"/>
</dbReference>
<evidence type="ECO:0008006" key="3">
    <source>
        <dbReference type="Google" id="ProtNLM"/>
    </source>
</evidence>
<dbReference type="CDD" id="cd06587">
    <property type="entry name" value="VOC"/>
    <property type="match status" value="1"/>
</dbReference>
<accession>A0ABR6HSQ2</accession>
<dbReference type="RefSeq" id="WP_183474868.1">
    <property type="nucleotide sequence ID" value="NZ_JACIBX010000014.1"/>
</dbReference>
<dbReference type="Proteomes" id="UP000576152">
    <property type="component" value="Unassembled WGS sequence"/>
</dbReference>
<comment type="caution">
    <text evidence="1">The sequence shown here is derived from an EMBL/GenBank/DDBJ whole genome shotgun (WGS) entry which is preliminary data.</text>
</comment>